<feature type="domain" description="FMN hydroxy acid dehydrogenase" evidence="3">
    <location>
        <begin position="1"/>
        <end position="123"/>
    </location>
</feature>
<dbReference type="STRING" id="454130.A0A0U5FSF1"/>
<evidence type="ECO:0000313" key="4">
    <source>
        <dbReference type="EMBL" id="CEL01182.1"/>
    </source>
</evidence>
<dbReference type="OMA" id="DCMKLER"/>
<evidence type="ECO:0000256" key="1">
    <source>
        <dbReference type="ARBA" id="ARBA00001917"/>
    </source>
</evidence>
<keyword evidence="2" id="KW-0560">Oxidoreductase</keyword>
<dbReference type="Gene3D" id="3.20.20.70">
    <property type="entry name" value="Aldolase class I"/>
    <property type="match status" value="1"/>
</dbReference>
<keyword evidence="5" id="KW-1185">Reference proteome</keyword>
<dbReference type="PROSITE" id="PS51349">
    <property type="entry name" value="FMN_HYDROXY_ACID_DH_2"/>
    <property type="match status" value="1"/>
</dbReference>
<dbReference type="PANTHER" id="PTHR10578:SF149">
    <property type="entry name" value="2-HYDROXYACID OXIDASE 2"/>
    <property type="match status" value="1"/>
</dbReference>
<evidence type="ECO:0000259" key="3">
    <source>
        <dbReference type="PROSITE" id="PS51349"/>
    </source>
</evidence>
<dbReference type="Pfam" id="PF01070">
    <property type="entry name" value="FMN_dh"/>
    <property type="match status" value="1"/>
</dbReference>
<dbReference type="GO" id="GO:0016491">
    <property type="term" value="F:oxidoreductase activity"/>
    <property type="evidence" value="ECO:0007669"/>
    <property type="project" value="UniProtKB-KW"/>
</dbReference>
<evidence type="ECO:0000256" key="2">
    <source>
        <dbReference type="ARBA" id="ARBA00023002"/>
    </source>
</evidence>
<proteinExistence type="predicted"/>
<reference evidence="5" key="1">
    <citation type="journal article" date="2016" name="Genome Announc.">
        <title>Draft genome sequences of fungus Aspergillus calidoustus.</title>
        <authorList>
            <person name="Horn F."/>
            <person name="Linde J."/>
            <person name="Mattern D.J."/>
            <person name="Walther G."/>
            <person name="Guthke R."/>
            <person name="Scherlach K."/>
            <person name="Martin K."/>
            <person name="Brakhage A.A."/>
            <person name="Petzke L."/>
            <person name="Valiante V."/>
        </authorList>
    </citation>
    <scope>NUCLEOTIDE SEQUENCE [LARGE SCALE GENOMIC DNA]</scope>
    <source>
        <strain evidence="5">SF006504</strain>
    </source>
</reference>
<protein>
    <recommendedName>
        <fullName evidence="3">FMN hydroxy acid dehydrogenase domain-containing protein</fullName>
    </recommendedName>
</protein>
<organism evidence="4 5">
    <name type="scientific">Aspergillus calidoustus</name>
    <dbReference type="NCBI Taxonomy" id="454130"/>
    <lineage>
        <taxon>Eukaryota</taxon>
        <taxon>Fungi</taxon>
        <taxon>Dikarya</taxon>
        <taxon>Ascomycota</taxon>
        <taxon>Pezizomycotina</taxon>
        <taxon>Eurotiomycetes</taxon>
        <taxon>Eurotiomycetidae</taxon>
        <taxon>Eurotiales</taxon>
        <taxon>Aspergillaceae</taxon>
        <taxon>Aspergillus</taxon>
        <taxon>Aspergillus subgen. Nidulantes</taxon>
    </lineage>
</organism>
<dbReference type="InterPro" id="IPR013785">
    <property type="entry name" value="Aldolase_TIM"/>
</dbReference>
<dbReference type="InterPro" id="IPR000262">
    <property type="entry name" value="FMN-dep_DH"/>
</dbReference>
<comment type="cofactor">
    <cofactor evidence="1">
        <name>FMN</name>
        <dbReference type="ChEBI" id="CHEBI:58210"/>
    </cofactor>
</comment>
<dbReference type="InterPro" id="IPR037396">
    <property type="entry name" value="FMN_HAD"/>
</dbReference>
<dbReference type="OrthoDB" id="1925334at2759"/>
<dbReference type="AlphaFoldDB" id="A0A0U5FSF1"/>
<accession>A0A0U5FSF1</accession>
<name>A0A0U5FSF1_ASPCI</name>
<sequence>MSPEDVDLAIRHGADGIIVSNHGGHQLDGVPSALDTLRACVPAAKGKTLIAIDGRIRRGSDIFKAPALGADYCLLGKVPVWGPAQGVELAIEILQMELKATMALAGCRTISEIQKSYLSALRPDGELAKL</sequence>
<dbReference type="PANTHER" id="PTHR10578">
    <property type="entry name" value="S -2-HYDROXY-ACID OXIDASE-RELATED"/>
    <property type="match status" value="1"/>
</dbReference>
<dbReference type="Proteomes" id="UP000054771">
    <property type="component" value="Unassembled WGS sequence"/>
</dbReference>
<gene>
    <name evidence="4" type="ORF">ASPCAL00771</name>
</gene>
<evidence type="ECO:0000313" key="5">
    <source>
        <dbReference type="Proteomes" id="UP000054771"/>
    </source>
</evidence>
<dbReference type="SUPFAM" id="SSF51395">
    <property type="entry name" value="FMN-linked oxidoreductases"/>
    <property type="match status" value="1"/>
</dbReference>
<dbReference type="EMBL" id="CDMC01000001">
    <property type="protein sequence ID" value="CEL01182.1"/>
    <property type="molecule type" value="Genomic_DNA"/>
</dbReference>